<dbReference type="EMBL" id="QOVL01000010">
    <property type="protein sequence ID" value="RXG29015.1"/>
    <property type="molecule type" value="Genomic_DNA"/>
</dbReference>
<protein>
    <submittedName>
        <fullName evidence="1">Uncharacterized protein</fullName>
    </submittedName>
</protein>
<dbReference type="Proteomes" id="UP000290608">
    <property type="component" value="Unassembled WGS sequence"/>
</dbReference>
<dbReference type="STRING" id="1122159.SAMN02745246_02540"/>
<dbReference type="AlphaFoldDB" id="A0A4Q0PKL1"/>
<gene>
    <name evidence="1" type="ORF">DSL99_2250</name>
</gene>
<comment type="caution">
    <text evidence="1">The sequence shown here is derived from an EMBL/GenBank/DDBJ whole genome shotgun (WGS) entry which is preliminary data.</text>
</comment>
<organism evidence="1 2">
    <name type="scientific">Leeuwenhoekiella marinoflava</name>
    <dbReference type="NCBI Taxonomy" id="988"/>
    <lineage>
        <taxon>Bacteria</taxon>
        <taxon>Pseudomonadati</taxon>
        <taxon>Bacteroidota</taxon>
        <taxon>Flavobacteriia</taxon>
        <taxon>Flavobacteriales</taxon>
        <taxon>Flavobacteriaceae</taxon>
        <taxon>Leeuwenhoekiella</taxon>
    </lineage>
</organism>
<reference evidence="1 2" key="1">
    <citation type="submission" date="2018-07" db="EMBL/GenBank/DDBJ databases">
        <title>Leeuwenhoekiella genomics.</title>
        <authorList>
            <person name="Tahon G."/>
            <person name="Willems A."/>
        </authorList>
    </citation>
    <scope>NUCLEOTIDE SEQUENCE [LARGE SCALE GENOMIC DNA]</scope>
    <source>
        <strain evidence="1 2">LMG 1345</strain>
    </source>
</reference>
<accession>A0A4Q0PKL1</accession>
<dbReference type="RefSeq" id="WP_073099649.1">
    <property type="nucleotide sequence ID" value="NZ_QOVL01000010.1"/>
</dbReference>
<evidence type="ECO:0000313" key="1">
    <source>
        <dbReference type="EMBL" id="RXG29015.1"/>
    </source>
</evidence>
<sequence length="89" mass="10283">MAKKEFDASCFMNLENIEELDEFDDNSDIEDLTNAVMDVFKTPILLRTMAALIEKDADNSLKMMMAKEINYRMMQILNEGDSSRHTLIN</sequence>
<evidence type="ECO:0000313" key="2">
    <source>
        <dbReference type="Proteomes" id="UP000290608"/>
    </source>
</evidence>
<name>A0A4Q0PKL1_9FLAO</name>
<proteinExistence type="predicted"/>